<dbReference type="GO" id="GO:0006145">
    <property type="term" value="P:purine nucleobase catabolic process"/>
    <property type="evidence" value="ECO:0007669"/>
    <property type="project" value="TreeGrafter"/>
</dbReference>
<keyword evidence="5 7" id="KW-0378">Hydrolase</keyword>
<evidence type="ECO:0000313" key="8">
    <source>
        <dbReference type="Proteomes" id="UP001138757"/>
    </source>
</evidence>
<dbReference type="GO" id="GO:0046872">
    <property type="term" value="F:metal ion binding"/>
    <property type="evidence" value="ECO:0007669"/>
    <property type="project" value="UniProtKB-KW"/>
</dbReference>
<keyword evidence="4" id="KW-0479">Metal-binding</keyword>
<accession>A0A9X1IT13</accession>
<dbReference type="InterPro" id="IPR011059">
    <property type="entry name" value="Metal-dep_hydrolase_composite"/>
</dbReference>
<protein>
    <submittedName>
        <fullName evidence="7">Dihydroorotase</fullName>
        <ecNumber evidence="7">3.5.2.3</ecNumber>
    </submittedName>
</protein>
<dbReference type="NCBIfam" id="NF006559">
    <property type="entry name" value="PRK09060.1"/>
    <property type="match status" value="1"/>
</dbReference>
<comment type="function">
    <text evidence="2">Catalyzes the reversible cyclization of carbamoyl aspartate to dihydroorotate.</text>
</comment>
<name>A0A9X1IT13_9SPHN</name>
<dbReference type="InterPro" id="IPR006680">
    <property type="entry name" value="Amidohydro-rel"/>
</dbReference>
<dbReference type="SUPFAM" id="SSF51556">
    <property type="entry name" value="Metallo-dependent hydrolases"/>
    <property type="match status" value="1"/>
</dbReference>
<dbReference type="Pfam" id="PF01979">
    <property type="entry name" value="Amidohydro_1"/>
    <property type="match status" value="1"/>
</dbReference>
<reference evidence="7" key="1">
    <citation type="submission" date="2021-05" db="EMBL/GenBank/DDBJ databases">
        <title>Genome of Sphingobium sp. strain.</title>
        <authorList>
            <person name="Fan R."/>
        </authorList>
    </citation>
    <scope>NUCLEOTIDE SEQUENCE</scope>
    <source>
        <strain evidence="7">H33</strain>
    </source>
</reference>
<comment type="cofactor">
    <cofactor evidence="1">
        <name>Zn(2+)</name>
        <dbReference type="ChEBI" id="CHEBI:29105"/>
    </cofactor>
</comment>
<dbReference type="RefSeq" id="WP_214625106.1">
    <property type="nucleotide sequence ID" value="NZ_JAHGAW010000013.1"/>
</dbReference>
<evidence type="ECO:0000256" key="2">
    <source>
        <dbReference type="ARBA" id="ARBA00002368"/>
    </source>
</evidence>
<organism evidence="7 8">
    <name type="scientific">Sphingobium nicotianae</name>
    <dbReference type="NCBI Taxonomy" id="2782607"/>
    <lineage>
        <taxon>Bacteria</taxon>
        <taxon>Pseudomonadati</taxon>
        <taxon>Pseudomonadota</taxon>
        <taxon>Alphaproteobacteria</taxon>
        <taxon>Sphingomonadales</taxon>
        <taxon>Sphingomonadaceae</taxon>
        <taxon>Sphingobium</taxon>
    </lineage>
</organism>
<evidence type="ECO:0000256" key="3">
    <source>
        <dbReference type="ARBA" id="ARBA00010286"/>
    </source>
</evidence>
<dbReference type="GO" id="GO:0004038">
    <property type="term" value="F:allantoinase activity"/>
    <property type="evidence" value="ECO:0007669"/>
    <property type="project" value="TreeGrafter"/>
</dbReference>
<dbReference type="EMBL" id="JAHGAW010000013">
    <property type="protein sequence ID" value="MBT2188850.1"/>
    <property type="molecule type" value="Genomic_DNA"/>
</dbReference>
<dbReference type="PROSITE" id="PS00483">
    <property type="entry name" value="DIHYDROOROTASE_2"/>
    <property type="match status" value="1"/>
</dbReference>
<dbReference type="Gene3D" id="3.20.20.140">
    <property type="entry name" value="Metal-dependent hydrolases"/>
    <property type="match status" value="1"/>
</dbReference>
<comment type="similarity">
    <text evidence="3">Belongs to the metallo-dependent hydrolases superfamily. DHOase family. Class I DHOase subfamily.</text>
</comment>
<evidence type="ECO:0000256" key="5">
    <source>
        <dbReference type="ARBA" id="ARBA00022801"/>
    </source>
</evidence>
<dbReference type="NCBIfam" id="TIGR00857">
    <property type="entry name" value="pyrC_multi"/>
    <property type="match status" value="1"/>
</dbReference>
<dbReference type="EC" id="3.5.2.3" evidence="7"/>
<evidence type="ECO:0000256" key="4">
    <source>
        <dbReference type="ARBA" id="ARBA00022723"/>
    </source>
</evidence>
<sequence>MAQTFDMILRNGTVHLPGGPAAVDVGVIGGKVAAIGTGLGDAGETIDCTGLDVLPGVIDSQVHFREPGLEHKEDLESGSRAAVLGGVTAVFEMPNTNPNTDTEERVRDKLARAHHRMWCDHAFYVGATGDNAEQLGELEKIPGTAGVKIFMGASTGSLLVAEDEALARCLAHGKRRVAIHAEDEARMNARKDERVDGDPSSHPVWRDDESAMLATKRIVALARAARRRIHVLHVTTPAELEYLGHNKDVATCEVTPQHLTLAGEEAYPRLGSYAQMNPPIRSAAHREGLWHWLGQGVPDVLGSDHAPHTIEEKAKPYPASPSGMPGVQTLVPLLLNHVAEGRLTLQRFIDLTSAGPQRIFGLVGKGRIVPGYDADFTVVDLKSRWTIGGDWLASRCGWSPFEGMSVTGRPVGTIVRGHRVMWEAQLANAAIGEPVRFEATEFPGH</sequence>
<dbReference type="InterPro" id="IPR032466">
    <property type="entry name" value="Metal_Hydrolase"/>
</dbReference>
<feature type="domain" description="Amidohydrolase-related" evidence="6">
    <location>
        <begin position="53"/>
        <end position="420"/>
    </location>
</feature>
<evidence type="ECO:0000259" key="6">
    <source>
        <dbReference type="Pfam" id="PF01979"/>
    </source>
</evidence>
<keyword evidence="8" id="KW-1185">Reference proteome</keyword>
<dbReference type="CDD" id="cd01318">
    <property type="entry name" value="DHOase_IIb"/>
    <property type="match status" value="1"/>
</dbReference>
<dbReference type="PANTHER" id="PTHR43668">
    <property type="entry name" value="ALLANTOINASE"/>
    <property type="match status" value="1"/>
</dbReference>
<evidence type="ECO:0000256" key="1">
    <source>
        <dbReference type="ARBA" id="ARBA00001947"/>
    </source>
</evidence>
<dbReference type="GO" id="GO:0005737">
    <property type="term" value="C:cytoplasm"/>
    <property type="evidence" value="ECO:0007669"/>
    <property type="project" value="TreeGrafter"/>
</dbReference>
<dbReference type="AlphaFoldDB" id="A0A9X1IT13"/>
<dbReference type="PANTHER" id="PTHR43668:SF4">
    <property type="entry name" value="ALLANTOINASE"/>
    <property type="match status" value="1"/>
</dbReference>
<dbReference type="GO" id="GO:0004151">
    <property type="term" value="F:dihydroorotase activity"/>
    <property type="evidence" value="ECO:0007669"/>
    <property type="project" value="UniProtKB-EC"/>
</dbReference>
<dbReference type="Proteomes" id="UP001138757">
    <property type="component" value="Unassembled WGS sequence"/>
</dbReference>
<dbReference type="SUPFAM" id="SSF51338">
    <property type="entry name" value="Composite domain of metallo-dependent hydrolases"/>
    <property type="match status" value="1"/>
</dbReference>
<proteinExistence type="inferred from homology"/>
<dbReference type="InterPro" id="IPR002195">
    <property type="entry name" value="Dihydroorotase_CS"/>
</dbReference>
<comment type="caution">
    <text evidence="7">The sequence shown here is derived from an EMBL/GenBank/DDBJ whole genome shotgun (WGS) entry which is preliminary data.</text>
</comment>
<gene>
    <name evidence="7" type="ORF">KK488_18040</name>
</gene>
<dbReference type="InterPro" id="IPR050138">
    <property type="entry name" value="DHOase/Allantoinase_Hydrolase"/>
</dbReference>
<evidence type="ECO:0000313" key="7">
    <source>
        <dbReference type="EMBL" id="MBT2188850.1"/>
    </source>
</evidence>